<evidence type="ECO:0000256" key="3">
    <source>
        <dbReference type="ARBA" id="ARBA00022670"/>
    </source>
</evidence>
<keyword evidence="2" id="KW-1188">Viral release from host cell</keyword>
<proteinExistence type="predicted"/>
<evidence type="ECO:0000259" key="5">
    <source>
        <dbReference type="Pfam" id="PF04586"/>
    </source>
</evidence>
<dbReference type="Proteomes" id="UP001243846">
    <property type="component" value="Unassembled WGS sequence"/>
</dbReference>
<keyword evidence="8" id="KW-1185">Reference proteome</keyword>
<dbReference type="InterPro" id="IPR006433">
    <property type="entry name" value="Prohead_protease"/>
</dbReference>
<feature type="domain" description="Prohead serine protease" evidence="5">
    <location>
        <begin position="15"/>
        <end position="160"/>
    </location>
</feature>
<evidence type="ECO:0000313" key="7">
    <source>
        <dbReference type="EMBL" id="MDN3713338.1"/>
    </source>
</evidence>
<dbReference type="SUPFAM" id="SSF56563">
    <property type="entry name" value="Major capsid protein gp5"/>
    <property type="match status" value="1"/>
</dbReference>
<dbReference type="Pfam" id="PF05065">
    <property type="entry name" value="Phage_capsid"/>
    <property type="match status" value="1"/>
</dbReference>
<dbReference type="NCBIfam" id="TIGR01554">
    <property type="entry name" value="major_cap_HK97"/>
    <property type="match status" value="1"/>
</dbReference>
<dbReference type="InterPro" id="IPR054613">
    <property type="entry name" value="Peptidase_S78_dom"/>
</dbReference>
<protein>
    <submittedName>
        <fullName evidence="7">Phage major capsid protein</fullName>
    </submittedName>
</protein>
<evidence type="ECO:0000259" key="6">
    <source>
        <dbReference type="Pfam" id="PF05065"/>
    </source>
</evidence>
<comment type="subcellular location">
    <subcellularLocation>
        <location evidence="1">Virion</location>
    </subcellularLocation>
</comment>
<dbReference type="InterPro" id="IPR054612">
    <property type="entry name" value="Phage_capsid-like_C"/>
</dbReference>
<keyword evidence="3" id="KW-0645">Protease</keyword>
<dbReference type="EMBL" id="JAUFRC010000001">
    <property type="protein sequence ID" value="MDN3713338.1"/>
    <property type="molecule type" value="Genomic_DNA"/>
</dbReference>
<organism evidence="7 8">
    <name type="scientific">Paracoccus cavernae</name>
    <dbReference type="NCBI Taxonomy" id="1571207"/>
    <lineage>
        <taxon>Bacteria</taxon>
        <taxon>Pseudomonadati</taxon>
        <taxon>Pseudomonadota</taxon>
        <taxon>Alphaproteobacteria</taxon>
        <taxon>Rhodobacterales</taxon>
        <taxon>Paracoccaceae</taxon>
        <taxon>Paracoccus</taxon>
    </lineage>
</organism>
<dbReference type="NCBIfam" id="TIGR01543">
    <property type="entry name" value="proheadase_HK97"/>
    <property type="match status" value="1"/>
</dbReference>
<feature type="domain" description="Phage capsid-like C-terminal" evidence="6">
    <location>
        <begin position="370"/>
        <end position="598"/>
    </location>
</feature>
<evidence type="ECO:0000256" key="1">
    <source>
        <dbReference type="ARBA" id="ARBA00004328"/>
    </source>
</evidence>
<dbReference type="Gene3D" id="3.30.2320.10">
    <property type="entry name" value="hypothetical protein PF0899 domain"/>
    <property type="match status" value="1"/>
</dbReference>
<accession>A0ABT8D992</accession>
<dbReference type="Pfam" id="PF04586">
    <property type="entry name" value="Peptidase_S78"/>
    <property type="match status" value="1"/>
</dbReference>
<evidence type="ECO:0000313" key="8">
    <source>
        <dbReference type="Proteomes" id="UP001243846"/>
    </source>
</evidence>
<dbReference type="Gene3D" id="3.30.2400.10">
    <property type="entry name" value="Major capsid protein gp5"/>
    <property type="match status" value="1"/>
</dbReference>
<comment type="caution">
    <text evidence="7">The sequence shown here is derived from an EMBL/GenBank/DDBJ whole genome shotgun (WGS) entry which is preliminary data.</text>
</comment>
<keyword evidence="4" id="KW-0378">Hydrolase</keyword>
<sequence length="611" mass="65893">MGNDMKVKQGAALLDIKALEEKGQFEGYASTFGGEPDSYGDIIAPGAFADSLSGHAGKGTMPKMFWQHDAREPIGKWLSASEDGKGLLVKGQLNMGVQRAREAYELLKAGDIDGLSIGYRIRGYEVDEERGIWTLTKLDLHEVSIVSIGANEHATVDGVKAERRSQEILEKLRAGDRLTEREFEHLLKGAFDFSNSQAERAARLHLKGQGNLTKRRAGRLSCARLWANARFPSLRRFPMSGDKTADQLAAEFKAANDRAIDAVKAIAEDALGKAKSGEKLSEQLKADADAAMIKMNELSGQVVEIAQKMARAPLGENAAETSLGQQFIDSEGFKGWADGRPRQGKSDLAIKATITTATTDAAGSVGAATERTRLPGIQGLPQRRLVVRDLITQGRIDQAALEYIREKGFTNNAAPVAEGAKKPESDIQLELISTSAKVMAHWMKVSKQALSDVSQLRSHIDNRLLFGLALKEDGQLLHGDGTGQNLHGIVPQATAYAVPAGIDTAGLTVIDTLRIAALQAVLAELPATGHVLNPIDWAAIELVKDDVGRHIIGQPQGNASASLWRLPVVETVAIAQGKFLTGAFQMGAEVFDLWDRVSRSASRMTTSPRTL</sequence>
<gene>
    <name evidence="7" type="ORF">QWZ10_19325</name>
</gene>
<evidence type="ECO:0000256" key="4">
    <source>
        <dbReference type="ARBA" id="ARBA00022801"/>
    </source>
</evidence>
<name>A0ABT8D992_9RHOB</name>
<dbReference type="InterPro" id="IPR024455">
    <property type="entry name" value="Phage_capsid"/>
</dbReference>
<evidence type="ECO:0000256" key="2">
    <source>
        <dbReference type="ARBA" id="ARBA00022612"/>
    </source>
</evidence>
<reference evidence="8" key="1">
    <citation type="journal article" date="2019" name="Int. J. Syst. Evol. Microbiol.">
        <title>The Global Catalogue of Microorganisms (GCM) 10K type strain sequencing project: providing services to taxonomists for standard genome sequencing and annotation.</title>
        <authorList>
            <consortium name="The Broad Institute Genomics Platform"/>
            <consortium name="The Broad Institute Genome Sequencing Center for Infectious Disease"/>
            <person name="Wu L."/>
            <person name="Ma J."/>
        </authorList>
    </citation>
    <scope>NUCLEOTIDE SEQUENCE [LARGE SCALE GENOMIC DNA]</scope>
    <source>
        <strain evidence="8">CECT 8482</strain>
    </source>
</reference>